<name>A0A3L7ZNY9_PARDI</name>
<dbReference type="OrthoDB" id="1030691at2"/>
<evidence type="ECO:0008006" key="3">
    <source>
        <dbReference type="Google" id="ProtNLM"/>
    </source>
</evidence>
<dbReference type="RefSeq" id="WP_121736827.1">
    <property type="nucleotide sequence ID" value="NZ_QXXG01000022.1"/>
</dbReference>
<sequence length="209" mass="23798">MKVLRVSLFCIVLFLVAISSFSQERLISSGLLLSGGAGTLDYEFVDDLKPDRLGESFDDTYNYDLHLGYRFRLRQNHWLFWDLDALLGMKSIQKGRLLDFSEIYTQYQVGKRHLNYYIALSPSLNASIYKGLYAGVGAEPTAYFYRSVDSGMGFDLPVTLKIGYDLGCVSIEGSAKIGLLRHSVENLLERNRKKEFLLSIYIPLRKILP</sequence>
<dbReference type="AlphaFoldDB" id="A0A3L7ZNY9"/>
<evidence type="ECO:0000313" key="1">
    <source>
        <dbReference type="EMBL" id="RLT72632.1"/>
    </source>
</evidence>
<organism evidence="1 2">
    <name type="scientific">Parabacteroides distasonis</name>
    <dbReference type="NCBI Taxonomy" id="823"/>
    <lineage>
        <taxon>Bacteria</taxon>
        <taxon>Pseudomonadati</taxon>
        <taxon>Bacteroidota</taxon>
        <taxon>Bacteroidia</taxon>
        <taxon>Bacteroidales</taxon>
        <taxon>Tannerellaceae</taxon>
        <taxon>Parabacteroides</taxon>
    </lineage>
</organism>
<gene>
    <name evidence="1" type="ORF">D7V78_14685</name>
</gene>
<comment type="caution">
    <text evidence="1">The sequence shown here is derived from an EMBL/GenBank/DDBJ whole genome shotgun (WGS) entry which is preliminary data.</text>
</comment>
<protein>
    <recommendedName>
        <fullName evidence="3">Outer membrane beta-barrel protein</fullName>
    </recommendedName>
</protein>
<proteinExistence type="predicted"/>
<dbReference type="EMBL" id="RAYI01000031">
    <property type="protein sequence ID" value="RLT72632.1"/>
    <property type="molecule type" value="Genomic_DNA"/>
</dbReference>
<dbReference type="Proteomes" id="UP000278164">
    <property type="component" value="Unassembled WGS sequence"/>
</dbReference>
<accession>A0A3L7ZNY9</accession>
<evidence type="ECO:0000313" key="2">
    <source>
        <dbReference type="Proteomes" id="UP000278164"/>
    </source>
</evidence>
<reference evidence="1 2" key="1">
    <citation type="submission" date="2018-09" db="EMBL/GenBank/DDBJ databases">
        <title>Murine metabolic-syndrome-specific gut microbial biobank.</title>
        <authorList>
            <person name="Liu C."/>
        </authorList>
    </citation>
    <scope>NUCLEOTIDE SEQUENCE [LARGE SCALE GENOMIC DNA]</scope>
    <source>
        <strain evidence="1 2">8-P5</strain>
    </source>
</reference>